<evidence type="ECO:0000256" key="1">
    <source>
        <dbReference type="SAM" id="Phobius"/>
    </source>
</evidence>
<feature type="transmembrane region" description="Helical" evidence="1">
    <location>
        <begin position="171"/>
        <end position="193"/>
    </location>
</feature>
<accession>A0A430FKN6</accession>
<gene>
    <name evidence="2" type="ORF">D2E26_1439</name>
</gene>
<organism evidence="2 3">
    <name type="scientific">Bifidobacterium dolichotidis</name>
    <dbReference type="NCBI Taxonomy" id="2306976"/>
    <lineage>
        <taxon>Bacteria</taxon>
        <taxon>Bacillati</taxon>
        <taxon>Actinomycetota</taxon>
        <taxon>Actinomycetes</taxon>
        <taxon>Bifidobacteriales</taxon>
        <taxon>Bifidobacteriaceae</taxon>
        <taxon>Bifidobacterium</taxon>
    </lineage>
</organism>
<dbReference type="InterPro" id="IPR006938">
    <property type="entry name" value="DUF624"/>
</dbReference>
<protein>
    <submittedName>
        <fullName evidence="2">Beta-carotene 15,15'-monooxygenase</fullName>
    </submittedName>
</protein>
<keyword evidence="1" id="KW-1133">Transmembrane helix</keyword>
<reference evidence="2 3" key="1">
    <citation type="submission" date="2018-09" db="EMBL/GenBank/DDBJ databases">
        <title>Characterization of the phylogenetic diversity of five novel species belonging to the genus Bifidobacterium.</title>
        <authorList>
            <person name="Lugli G.A."/>
            <person name="Duranti S."/>
            <person name="Milani C."/>
        </authorList>
    </citation>
    <scope>NUCLEOTIDE SEQUENCE [LARGE SCALE GENOMIC DNA]</scope>
    <source>
        <strain evidence="2 3">2036B</strain>
    </source>
</reference>
<name>A0A430FKN6_9BIFI</name>
<feature type="transmembrane region" description="Helical" evidence="1">
    <location>
        <begin position="20"/>
        <end position="43"/>
    </location>
</feature>
<dbReference type="AlphaFoldDB" id="A0A430FKN6"/>
<keyword evidence="2" id="KW-0560">Oxidoreductase</keyword>
<feature type="transmembrane region" description="Helical" evidence="1">
    <location>
        <begin position="103"/>
        <end position="123"/>
    </location>
</feature>
<proteinExistence type="predicted"/>
<keyword evidence="2" id="KW-0503">Monooxygenase</keyword>
<dbReference type="GO" id="GO:0004497">
    <property type="term" value="F:monooxygenase activity"/>
    <property type="evidence" value="ECO:0007669"/>
    <property type="project" value="UniProtKB-KW"/>
</dbReference>
<dbReference type="EMBL" id="QXGM01000004">
    <property type="protein sequence ID" value="RSX53397.1"/>
    <property type="molecule type" value="Genomic_DNA"/>
</dbReference>
<evidence type="ECO:0000313" key="3">
    <source>
        <dbReference type="Proteomes" id="UP000287609"/>
    </source>
</evidence>
<dbReference type="OrthoDB" id="7948871at2"/>
<keyword evidence="3" id="KW-1185">Reference proteome</keyword>
<evidence type="ECO:0000313" key="2">
    <source>
        <dbReference type="EMBL" id="RSX53397.1"/>
    </source>
</evidence>
<keyword evidence="1" id="KW-0812">Transmembrane</keyword>
<dbReference type="Proteomes" id="UP000287609">
    <property type="component" value="Unassembled WGS sequence"/>
</dbReference>
<keyword evidence="1" id="KW-0472">Membrane</keyword>
<dbReference type="RefSeq" id="WP_125964160.1">
    <property type="nucleotide sequence ID" value="NZ_QXGM01000004.1"/>
</dbReference>
<comment type="caution">
    <text evidence="2">The sequence shown here is derived from an EMBL/GenBank/DDBJ whole genome shotgun (WGS) entry which is preliminary data.</text>
</comment>
<sequence length="201" mass="22940">MNFLSPDSRFMQGWSNCVDAIIINMLMVLTSLPIITIGASLAAGQETTRRMLNAEGHWVRRYFKSFKQNFIKSTMLWVVFGLMGALVAYLWLIRIPELMVPKIAFTIVWLIGFEWVWALQARFENTVSRTLINSYVFGVSYIVATLAMIAVDLAYVALIIVSYLYVPQGLFLLAVIGYGSLLSIHVPIQEYIFRKHGYLKK</sequence>
<feature type="transmembrane region" description="Helical" evidence="1">
    <location>
        <begin position="70"/>
        <end position="91"/>
    </location>
</feature>
<feature type="transmembrane region" description="Helical" evidence="1">
    <location>
        <begin position="135"/>
        <end position="165"/>
    </location>
</feature>
<dbReference type="Pfam" id="PF04854">
    <property type="entry name" value="DUF624"/>
    <property type="match status" value="1"/>
</dbReference>